<evidence type="ECO:0000313" key="3">
    <source>
        <dbReference type="Proteomes" id="UP001497482"/>
    </source>
</evidence>
<evidence type="ECO:0000256" key="1">
    <source>
        <dbReference type="SAM" id="MobiDB-lite"/>
    </source>
</evidence>
<organism evidence="2 3">
    <name type="scientific">Knipowitschia caucasica</name>
    <name type="common">Caucasian dwarf goby</name>
    <name type="synonym">Pomatoschistus caucasicus</name>
    <dbReference type="NCBI Taxonomy" id="637954"/>
    <lineage>
        <taxon>Eukaryota</taxon>
        <taxon>Metazoa</taxon>
        <taxon>Chordata</taxon>
        <taxon>Craniata</taxon>
        <taxon>Vertebrata</taxon>
        <taxon>Euteleostomi</taxon>
        <taxon>Actinopterygii</taxon>
        <taxon>Neopterygii</taxon>
        <taxon>Teleostei</taxon>
        <taxon>Neoteleostei</taxon>
        <taxon>Acanthomorphata</taxon>
        <taxon>Gobiaria</taxon>
        <taxon>Gobiiformes</taxon>
        <taxon>Gobioidei</taxon>
        <taxon>Gobiidae</taxon>
        <taxon>Gobiinae</taxon>
        <taxon>Knipowitschia</taxon>
    </lineage>
</organism>
<accession>A0AAV2MA27</accession>
<feature type="region of interest" description="Disordered" evidence="1">
    <location>
        <begin position="14"/>
        <end position="36"/>
    </location>
</feature>
<sequence length="75" mass="8298">MLCQPIDGRCRGANSLRGLTGTKSKQKQKLPADNLANPSTWRTASCDAFERSSVIAPFVYWSVPRSQSGTDWHSE</sequence>
<evidence type="ECO:0000313" key="2">
    <source>
        <dbReference type="EMBL" id="CAL1610230.1"/>
    </source>
</evidence>
<dbReference type="EMBL" id="OZ035829">
    <property type="protein sequence ID" value="CAL1610230.1"/>
    <property type="molecule type" value="Genomic_DNA"/>
</dbReference>
<name>A0AAV2MA27_KNICA</name>
<keyword evidence="3" id="KW-1185">Reference proteome</keyword>
<protein>
    <submittedName>
        <fullName evidence="2">Uncharacterized protein</fullName>
    </submittedName>
</protein>
<dbReference type="Proteomes" id="UP001497482">
    <property type="component" value="Chromosome 7"/>
</dbReference>
<reference evidence="2 3" key="1">
    <citation type="submission" date="2024-04" db="EMBL/GenBank/DDBJ databases">
        <authorList>
            <person name="Waldvogel A.-M."/>
            <person name="Schoenle A."/>
        </authorList>
    </citation>
    <scope>NUCLEOTIDE SEQUENCE [LARGE SCALE GENOMIC DNA]</scope>
</reference>
<proteinExistence type="predicted"/>
<dbReference type="AlphaFoldDB" id="A0AAV2MA27"/>
<gene>
    <name evidence="2" type="ORF">KC01_LOCUS36882</name>
</gene>